<evidence type="ECO:0000256" key="2">
    <source>
        <dbReference type="ARBA" id="ARBA00023125"/>
    </source>
</evidence>
<reference evidence="6" key="1">
    <citation type="journal article" date="2014" name="Int. J. Syst. Evol. Microbiol.">
        <title>Complete genome sequence of Corynebacterium casei LMG S-19264T (=DSM 44701T), isolated from a smear-ripened cheese.</title>
        <authorList>
            <consortium name="US DOE Joint Genome Institute (JGI-PGF)"/>
            <person name="Walter F."/>
            <person name="Albersmeier A."/>
            <person name="Kalinowski J."/>
            <person name="Ruckert C."/>
        </authorList>
    </citation>
    <scope>NUCLEOTIDE SEQUENCE</scope>
    <source>
        <strain evidence="6">CGMCC 1.3617</strain>
    </source>
</reference>
<dbReference type="RefSeq" id="WP_188971637.1">
    <property type="nucleotide sequence ID" value="NZ_BMKW01000013.1"/>
</dbReference>
<dbReference type="Proteomes" id="UP000661507">
    <property type="component" value="Unassembled WGS sequence"/>
</dbReference>
<protein>
    <submittedName>
        <fullName evidence="6">TetR family transcriptional regulator</fullName>
    </submittedName>
</protein>
<name>A0A917NW44_9PROT</name>
<dbReference type="InterPro" id="IPR001647">
    <property type="entry name" value="HTH_TetR"/>
</dbReference>
<dbReference type="PANTHER" id="PTHR30055">
    <property type="entry name" value="HTH-TYPE TRANSCRIPTIONAL REGULATOR RUTR"/>
    <property type="match status" value="1"/>
</dbReference>
<dbReference type="Gene3D" id="1.10.357.10">
    <property type="entry name" value="Tetracycline Repressor, domain 2"/>
    <property type="match status" value="1"/>
</dbReference>
<accession>A0A917NW44</accession>
<organism evidence="6 7">
    <name type="scientific">Neoroseomonas lacus</name>
    <dbReference type="NCBI Taxonomy" id="287609"/>
    <lineage>
        <taxon>Bacteria</taxon>
        <taxon>Pseudomonadati</taxon>
        <taxon>Pseudomonadota</taxon>
        <taxon>Alphaproteobacteria</taxon>
        <taxon>Acetobacterales</taxon>
        <taxon>Acetobacteraceae</taxon>
        <taxon>Neoroseomonas</taxon>
    </lineage>
</organism>
<dbReference type="GO" id="GO:0000976">
    <property type="term" value="F:transcription cis-regulatory region binding"/>
    <property type="evidence" value="ECO:0007669"/>
    <property type="project" value="TreeGrafter"/>
</dbReference>
<keyword evidence="1" id="KW-0805">Transcription regulation</keyword>
<evidence type="ECO:0000256" key="3">
    <source>
        <dbReference type="ARBA" id="ARBA00023163"/>
    </source>
</evidence>
<dbReference type="InterPro" id="IPR009057">
    <property type="entry name" value="Homeodomain-like_sf"/>
</dbReference>
<feature type="DNA-binding region" description="H-T-H motif" evidence="4">
    <location>
        <begin position="33"/>
        <end position="52"/>
    </location>
</feature>
<feature type="domain" description="HTH tetR-type" evidence="5">
    <location>
        <begin position="10"/>
        <end position="70"/>
    </location>
</feature>
<keyword evidence="3" id="KW-0804">Transcription</keyword>
<evidence type="ECO:0000256" key="4">
    <source>
        <dbReference type="PROSITE-ProRule" id="PRU00335"/>
    </source>
</evidence>
<dbReference type="PRINTS" id="PR00455">
    <property type="entry name" value="HTHTETR"/>
</dbReference>
<sequence>MDAHGPVAPPDTHTRILDAVERIIVQKGVTGLTLEAAAREAGVSKGGLLYHFGSKEALLTGLMQRLTAFITQEYEAGVARQPEGPGRIARAQIAWAFGESDCCPGEDRHDRAAAVFLAVFHHDPALLDPMRAVVARMKAELLADGTPHGAAMAVMTATDGLFMAHLFGLYRPTEADIAALRATLDALVEQRP</sequence>
<evidence type="ECO:0000313" key="6">
    <source>
        <dbReference type="EMBL" id="GGJ34973.1"/>
    </source>
</evidence>
<keyword evidence="7" id="KW-1185">Reference proteome</keyword>
<gene>
    <name evidence="6" type="ORF">GCM10011320_48440</name>
</gene>
<dbReference type="GO" id="GO:0003700">
    <property type="term" value="F:DNA-binding transcription factor activity"/>
    <property type="evidence" value="ECO:0007669"/>
    <property type="project" value="TreeGrafter"/>
</dbReference>
<keyword evidence="2 4" id="KW-0238">DNA-binding</keyword>
<dbReference type="Pfam" id="PF17937">
    <property type="entry name" value="TetR_C_28"/>
    <property type="match status" value="1"/>
</dbReference>
<dbReference type="PROSITE" id="PS50977">
    <property type="entry name" value="HTH_TETR_2"/>
    <property type="match status" value="1"/>
</dbReference>
<comment type="caution">
    <text evidence="6">The sequence shown here is derived from an EMBL/GenBank/DDBJ whole genome shotgun (WGS) entry which is preliminary data.</text>
</comment>
<dbReference type="Pfam" id="PF00440">
    <property type="entry name" value="TetR_N"/>
    <property type="match status" value="1"/>
</dbReference>
<dbReference type="SUPFAM" id="SSF46689">
    <property type="entry name" value="Homeodomain-like"/>
    <property type="match status" value="1"/>
</dbReference>
<dbReference type="AlphaFoldDB" id="A0A917NW44"/>
<proteinExistence type="predicted"/>
<dbReference type="PANTHER" id="PTHR30055:SF234">
    <property type="entry name" value="HTH-TYPE TRANSCRIPTIONAL REGULATOR BETI"/>
    <property type="match status" value="1"/>
</dbReference>
<dbReference type="InterPro" id="IPR041479">
    <property type="entry name" value="TetR_CgmR_C"/>
</dbReference>
<dbReference type="InterPro" id="IPR050109">
    <property type="entry name" value="HTH-type_TetR-like_transc_reg"/>
</dbReference>
<evidence type="ECO:0000313" key="7">
    <source>
        <dbReference type="Proteomes" id="UP000661507"/>
    </source>
</evidence>
<evidence type="ECO:0000256" key="1">
    <source>
        <dbReference type="ARBA" id="ARBA00023015"/>
    </source>
</evidence>
<dbReference type="EMBL" id="BMKW01000013">
    <property type="protein sequence ID" value="GGJ34973.1"/>
    <property type="molecule type" value="Genomic_DNA"/>
</dbReference>
<evidence type="ECO:0000259" key="5">
    <source>
        <dbReference type="PROSITE" id="PS50977"/>
    </source>
</evidence>
<reference evidence="6" key="2">
    <citation type="submission" date="2020-09" db="EMBL/GenBank/DDBJ databases">
        <authorList>
            <person name="Sun Q."/>
            <person name="Zhou Y."/>
        </authorList>
    </citation>
    <scope>NUCLEOTIDE SEQUENCE</scope>
    <source>
        <strain evidence="6">CGMCC 1.3617</strain>
    </source>
</reference>